<evidence type="ECO:0000256" key="7">
    <source>
        <dbReference type="ARBA" id="ARBA00023136"/>
    </source>
</evidence>
<dbReference type="AlphaFoldDB" id="K9XPH0"/>
<evidence type="ECO:0000256" key="3">
    <source>
        <dbReference type="ARBA" id="ARBA00022448"/>
    </source>
</evidence>
<evidence type="ECO:0000256" key="2">
    <source>
        <dbReference type="ARBA" id="ARBA00009055"/>
    </source>
</evidence>
<feature type="domain" description="POTRA" evidence="9">
    <location>
        <begin position="62"/>
        <end position="137"/>
    </location>
</feature>
<dbReference type="GO" id="GO:0098046">
    <property type="term" value="C:type V protein secretion system complex"/>
    <property type="evidence" value="ECO:0007669"/>
    <property type="project" value="TreeGrafter"/>
</dbReference>
<name>K9XPH0_STAC7</name>
<dbReference type="EMBL" id="CP003653">
    <property type="protein sequence ID" value="AFZ34428.1"/>
    <property type="molecule type" value="Genomic_DNA"/>
</dbReference>
<accession>K9XPH0</accession>
<dbReference type="GO" id="GO:0046819">
    <property type="term" value="P:protein secretion by the type V secretion system"/>
    <property type="evidence" value="ECO:0007669"/>
    <property type="project" value="TreeGrafter"/>
</dbReference>
<dbReference type="Gene3D" id="2.40.160.50">
    <property type="entry name" value="membrane protein fhac: a member of the omp85/tpsb transporter family"/>
    <property type="match status" value="1"/>
</dbReference>
<dbReference type="OrthoDB" id="596066at2"/>
<dbReference type="Proteomes" id="UP000010473">
    <property type="component" value="Chromosome"/>
</dbReference>
<dbReference type="PROSITE" id="PS51779">
    <property type="entry name" value="POTRA"/>
    <property type="match status" value="1"/>
</dbReference>
<dbReference type="InterPro" id="IPR051544">
    <property type="entry name" value="TPS_OM_transporter"/>
</dbReference>
<dbReference type="Gene3D" id="3.10.20.310">
    <property type="entry name" value="membrane protein fhac"/>
    <property type="match status" value="1"/>
</dbReference>
<evidence type="ECO:0000256" key="8">
    <source>
        <dbReference type="ARBA" id="ARBA00023237"/>
    </source>
</evidence>
<comment type="subcellular location">
    <subcellularLocation>
        <location evidence="1">Cell outer membrane</location>
    </subcellularLocation>
</comment>
<keyword evidence="5" id="KW-0812">Transmembrane</keyword>
<dbReference type="eggNOG" id="COG2831">
    <property type="taxonomic scope" value="Bacteria"/>
</dbReference>
<keyword evidence="6" id="KW-0653">Protein transport</keyword>
<keyword evidence="8" id="KW-0998">Cell outer membrane</keyword>
<organism evidence="10 11">
    <name type="scientific">Stanieria cyanosphaera (strain ATCC 29371 / PCC 7437)</name>
    <dbReference type="NCBI Taxonomy" id="111780"/>
    <lineage>
        <taxon>Bacteria</taxon>
        <taxon>Bacillati</taxon>
        <taxon>Cyanobacteriota</taxon>
        <taxon>Cyanophyceae</taxon>
        <taxon>Pleurocapsales</taxon>
        <taxon>Dermocarpellaceae</taxon>
        <taxon>Stanieria</taxon>
    </lineage>
</organism>
<dbReference type="HOGENOM" id="CLU_021521_0_1_3"/>
<evidence type="ECO:0000313" key="10">
    <source>
        <dbReference type="EMBL" id="AFZ34428.1"/>
    </source>
</evidence>
<dbReference type="InterPro" id="IPR013686">
    <property type="entry name" value="Polypept-transport_assoc_ShlB"/>
</dbReference>
<keyword evidence="11" id="KW-1185">Reference proteome</keyword>
<keyword evidence="7" id="KW-0472">Membrane</keyword>
<dbReference type="Pfam" id="PF03865">
    <property type="entry name" value="ShlB"/>
    <property type="match status" value="1"/>
</dbReference>
<keyword evidence="3" id="KW-0813">Transport</keyword>
<sequence>MITEKSWSSMQWFVAGSLFLLTSPLETNPVMAQSTLPSTDNQLDYDRNQPLFPQLKPVPQTITVEKFEFVGNTVFSTEELNQIIAQYQNKPIAFVQLLQIADRITQAYVQKGYITSGAYIPSQELTSGVVKIQIVEGTLSDIDVTVVKGRLNPNYIRSRIAAGTTEPLNLNDLQTSLQLLQFDPLIDRLQAQLIAGTKPGTNILSIEVTGADTFKFSPILNNNRNPSIGSFEKGIQISEANLFGWGDRVNLAYRNTEGSDRFEVGYQLPINARNGSVGLSYSVSDNQIIEPPFEQLDIEIETQEFDLTVRQPILQTASADRTQELALSLSANRRNSNSRLLGVNFPISEEANQQGETDISALRFSQEWLQRSRQDVLSLRSQFNWGIDAFDATVNSDQPDSRFFSWRGQAVYSHLFNISSNPNLINPSIFLRSDLQLSATSLVAIEQLGLGGQSSIRGYRQDALLSDNGIIASAEIRVPVIQVPQLQSAVQVVPFVDFGKGWNTKRENPETTTLASVGLGLLWQSDNFSARLDWGIPLVELESSKRTWQENGVYFQLNSTF</sequence>
<dbReference type="InterPro" id="IPR034746">
    <property type="entry name" value="POTRA"/>
</dbReference>
<dbReference type="InterPro" id="IPR005565">
    <property type="entry name" value="Hemolysn_activator_HlyB_C"/>
</dbReference>
<evidence type="ECO:0000259" key="9">
    <source>
        <dbReference type="PROSITE" id="PS51779"/>
    </source>
</evidence>
<dbReference type="RefSeq" id="WP_015192101.1">
    <property type="nucleotide sequence ID" value="NC_019748.1"/>
</dbReference>
<dbReference type="STRING" id="111780.Sta7437_0840"/>
<dbReference type="Pfam" id="PF08479">
    <property type="entry name" value="POTRA_2"/>
    <property type="match status" value="1"/>
</dbReference>
<evidence type="ECO:0000256" key="6">
    <source>
        <dbReference type="ARBA" id="ARBA00022927"/>
    </source>
</evidence>
<evidence type="ECO:0000313" key="11">
    <source>
        <dbReference type="Proteomes" id="UP000010473"/>
    </source>
</evidence>
<dbReference type="GO" id="GO:0008320">
    <property type="term" value="F:protein transmembrane transporter activity"/>
    <property type="evidence" value="ECO:0007669"/>
    <property type="project" value="TreeGrafter"/>
</dbReference>
<dbReference type="PATRIC" id="fig|111780.3.peg.873"/>
<evidence type="ECO:0000256" key="4">
    <source>
        <dbReference type="ARBA" id="ARBA00022452"/>
    </source>
</evidence>
<evidence type="ECO:0000256" key="1">
    <source>
        <dbReference type="ARBA" id="ARBA00004442"/>
    </source>
</evidence>
<gene>
    <name evidence="10" type="ordered locus">Sta7437_0840</name>
</gene>
<keyword evidence="4" id="KW-1134">Transmembrane beta strand</keyword>
<evidence type="ECO:0000256" key="5">
    <source>
        <dbReference type="ARBA" id="ARBA00022692"/>
    </source>
</evidence>
<dbReference type="PANTHER" id="PTHR34597">
    <property type="entry name" value="SLR1661 PROTEIN"/>
    <property type="match status" value="1"/>
</dbReference>
<dbReference type="PANTHER" id="PTHR34597:SF1">
    <property type="entry name" value="HEME_HEMOPEXIN TRANSPORTER PROTEIN HUXB"/>
    <property type="match status" value="1"/>
</dbReference>
<dbReference type="GO" id="GO:0009279">
    <property type="term" value="C:cell outer membrane"/>
    <property type="evidence" value="ECO:0007669"/>
    <property type="project" value="UniProtKB-SubCell"/>
</dbReference>
<protein>
    <submittedName>
        <fullName evidence="10">Surface antigen (D15)</fullName>
    </submittedName>
</protein>
<dbReference type="KEGG" id="scs:Sta7437_0840"/>
<reference evidence="11" key="1">
    <citation type="journal article" date="2013" name="Proc. Natl. Acad. Sci. U.S.A.">
        <title>Improving the coverage of the cyanobacterial phylum using diversity-driven genome sequencing.</title>
        <authorList>
            <person name="Shih P.M."/>
            <person name="Wu D."/>
            <person name="Latifi A."/>
            <person name="Axen S.D."/>
            <person name="Fewer D.P."/>
            <person name="Talla E."/>
            <person name="Calteau A."/>
            <person name="Cai F."/>
            <person name="Tandeau de Marsac N."/>
            <person name="Rippka R."/>
            <person name="Herdman M."/>
            <person name="Sivonen K."/>
            <person name="Coursin T."/>
            <person name="Laurent T."/>
            <person name="Goodwin L."/>
            <person name="Nolan M."/>
            <person name="Davenport K.W."/>
            <person name="Han C.S."/>
            <person name="Rubin E.M."/>
            <person name="Eisen J.A."/>
            <person name="Woyke T."/>
            <person name="Gugger M."/>
            <person name="Kerfeld C.A."/>
        </authorList>
    </citation>
    <scope>NUCLEOTIDE SEQUENCE [LARGE SCALE GENOMIC DNA]</scope>
    <source>
        <strain evidence="11">ATCC 29371 / PCC 7437</strain>
    </source>
</reference>
<proteinExistence type="inferred from homology"/>
<comment type="similarity">
    <text evidence="2">Belongs to the TPS (TC 1.B.20) family.</text>
</comment>